<dbReference type="Pfam" id="PF11855">
    <property type="entry name" value="DUF3375"/>
    <property type="match status" value="1"/>
</dbReference>
<name>A0A3L9MJH6_9FLAO</name>
<evidence type="ECO:0000313" key="2">
    <source>
        <dbReference type="EMBL" id="RLZ11444.1"/>
    </source>
</evidence>
<protein>
    <submittedName>
        <fullName evidence="2">DUF3375 domain-containing protein</fullName>
    </submittedName>
</protein>
<dbReference type="OrthoDB" id="138803at2"/>
<reference evidence="2 3" key="1">
    <citation type="submission" date="2018-10" db="EMBL/GenBank/DDBJ databases">
        <authorList>
            <person name="Chen X."/>
        </authorList>
    </citation>
    <scope>NUCLEOTIDE SEQUENCE [LARGE SCALE GENOMIC DNA]</scope>
    <source>
        <strain evidence="2 3">YIM 102668</strain>
    </source>
</reference>
<proteinExistence type="predicted"/>
<keyword evidence="1" id="KW-0175">Coiled coil</keyword>
<dbReference type="EMBL" id="RDOJ01000005">
    <property type="protein sequence ID" value="RLZ11444.1"/>
    <property type="molecule type" value="Genomic_DNA"/>
</dbReference>
<evidence type="ECO:0000313" key="3">
    <source>
        <dbReference type="Proteomes" id="UP000275348"/>
    </source>
</evidence>
<gene>
    <name evidence="2" type="ORF">EAH69_05195</name>
</gene>
<dbReference type="RefSeq" id="WP_121934124.1">
    <property type="nucleotide sequence ID" value="NZ_RDOJ01000005.1"/>
</dbReference>
<evidence type="ECO:0000256" key="1">
    <source>
        <dbReference type="SAM" id="Coils"/>
    </source>
</evidence>
<organism evidence="2 3">
    <name type="scientific">Faecalibacter macacae</name>
    <dbReference type="NCBI Taxonomy" id="1859289"/>
    <lineage>
        <taxon>Bacteria</taxon>
        <taxon>Pseudomonadati</taxon>
        <taxon>Bacteroidota</taxon>
        <taxon>Flavobacteriia</taxon>
        <taxon>Flavobacteriales</taxon>
        <taxon>Weeksellaceae</taxon>
        <taxon>Faecalibacter</taxon>
    </lineage>
</organism>
<accession>A0A3L9MJH6</accession>
<sequence length="487" mass="56903">MLDGSKISSILQRSPSVDLLKMRNRELILVFLADQFAEKHRILSSEIIHSRLTDYLEYRQVENDEDIDIQVFDSYELKAKKYITDWTNRGFLSNFQTENGEVFYELSSHTSKTLDWVTSLDKDEYVGTESKFKTIVTQLKELVEYSNDNKEQRLEILENRKKEIEQEMMHLRLGESLKVYEDYEIVPRVNQITQAAKELLSDFKEVEDNFKIITKEIYQKHNEGNLTKAEILDYTFNSLDSLKESSQGKSFYAFWNFLLNPSLQHEWDHLTQELYATLSHKEIEIQDAYLKNMKKHLHAAGQKVYKANDKMADKLSKVIRETQVSNAKATKKTIQEIKKSLIKISQQKETPDISLIVDDGINIHLPFDRKLTLEQTQEIIYDSTPKLAESDISKSEHLEKIFNKYAIDKQVIRDRINLQLELHQTINLNQIIENSGGLQKGLPELFAFIALSNEYKHEKNDEALQDIIFNTSENKSIQIPTITLKHE</sequence>
<dbReference type="Proteomes" id="UP000275348">
    <property type="component" value="Unassembled WGS sequence"/>
</dbReference>
<dbReference type="AlphaFoldDB" id="A0A3L9MJH6"/>
<keyword evidence="3" id="KW-1185">Reference proteome</keyword>
<comment type="caution">
    <text evidence="2">The sequence shown here is derived from an EMBL/GenBank/DDBJ whole genome shotgun (WGS) entry which is preliminary data.</text>
</comment>
<dbReference type="InterPro" id="IPR021804">
    <property type="entry name" value="DUF3375"/>
</dbReference>
<feature type="coiled-coil region" evidence="1">
    <location>
        <begin position="140"/>
        <end position="209"/>
    </location>
</feature>